<proteinExistence type="predicted"/>
<organism evidence="1 2">
    <name type="scientific">Meloidogyne graminicola</name>
    <dbReference type="NCBI Taxonomy" id="189291"/>
    <lineage>
        <taxon>Eukaryota</taxon>
        <taxon>Metazoa</taxon>
        <taxon>Ecdysozoa</taxon>
        <taxon>Nematoda</taxon>
        <taxon>Chromadorea</taxon>
        <taxon>Rhabditida</taxon>
        <taxon>Tylenchina</taxon>
        <taxon>Tylenchomorpha</taxon>
        <taxon>Tylenchoidea</taxon>
        <taxon>Meloidogynidae</taxon>
        <taxon>Meloidogyninae</taxon>
        <taxon>Meloidogyne</taxon>
    </lineage>
</organism>
<accession>A0A8S9ZIR9</accession>
<dbReference type="EMBL" id="JABEBT010000082">
    <property type="protein sequence ID" value="KAF7633196.1"/>
    <property type="molecule type" value="Genomic_DNA"/>
</dbReference>
<gene>
    <name evidence="1" type="ORF">Mgra_00007385</name>
</gene>
<keyword evidence="2" id="KW-1185">Reference proteome</keyword>
<evidence type="ECO:0000313" key="1">
    <source>
        <dbReference type="EMBL" id="KAF7633196.1"/>
    </source>
</evidence>
<reference evidence="1" key="1">
    <citation type="journal article" date="2020" name="Ecol. Evol.">
        <title>Genome structure and content of the rice root-knot nematode (Meloidogyne graminicola).</title>
        <authorList>
            <person name="Phan N.T."/>
            <person name="Danchin E.G.J."/>
            <person name="Klopp C."/>
            <person name="Perfus-Barbeoch L."/>
            <person name="Kozlowski D.K."/>
            <person name="Koutsovoulos G.D."/>
            <person name="Lopez-Roques C."/>
            <person name="Bouchez O."/>
            <person name="Zahm M."/>
            <person name="Besnard G."/>
            <person name="Bellafiore S."/>
        </authorList>
    </citation>
    <scope>NUCLEOTIDE SEQUENCE</scope>
    <source>
        <strain evidence="1">VN-18</strain>
    </source>
</reference>
<dbReference type="Proteomes" id="UP000605970">
    <property type="component" value="Unassembled WGS sequence"/>
</dbReference>
<evidence type="ECO:0000313" key="2">
    <source>
        <dbReference type="Proteomes" id="UP000605970"/>
    </source>
</evidence>
<protein>
    <submittedName>
        <fullName evidence="1">Uncharacterized protein</fullName>
    </submittedName>
</protein>
<dbReference type="AlphaFoldDB" id="A0A8S9ZIR9"/>
<sequence>MKTKNILLHIFTSRLILIQDYIHNTILTFDIAYYKHFELFYYFLTQYCSTYGLDELGWRSE</sequence>
<comment type="caution">
    <text evidence="1">The sequence shown here is derived from an EMBL/GenBank/DDBJ whole genome shotgun (WGS) entry which is preliminary data.</text>
</comment>
<name>A0A8S9ZIR9_9BILA</name>